<organism evidence="2 3">
    <name type="scientific">Huso huso</name>
    <name type="common">Beluga</name>
    <name type="synonym">Acipenser huso</name>
    <dbReference type="NCBI Taxonomy" id="61971"/>
    <lineage>
        <taxon>Eukaryota</taxon>
        <taxon>Metazoa</taxon>
        <taxon>Chordata</taxon>
        <taxon>Craniata</taxon>
        <taxon>Vertebrata</taxon>
        <taxon>Euteleostomi</taxon>
        <taxon>Actinopterygii</taxon>
        <taxon>Chondrostei</taxon>
        <taxon>Acipenseriformes</taxon>
        <taxon>Acipenseridae</taxon>
        <taxon>Huso</taxon>
    </lineage>
</organism>
<reference evidence="2 3" key="1">
    <citation type="submission" date="2021-05" db="EMBL/GenBank/DDBJ databases">
        <authorList>
            <person name="Zahm M."/>
            <person name="Klopp C."/>
            <person name="Cabau C."/>
            <person name="Kuhl H."/>
            <person name="Suciu R."/>
            <person name="Ciorpac M."/>
            <person name="Holostenco D."/>
            <person name="Gessner J."/>
            <person name="Wuertz S."/>
            <person name="Hohne C."/>
            <person name="Stock M."/>
            <person name="Gislard M."/>
            <person name="Lluch J."/>
            <person name="Milhes M."/>
            <person name="Lampietro C."/>
            <person name="Lopez Roques C."/>
            <person name="Donnadieu C."/>
            <person name="Du K."/>
            <person name="Schartl M."/>
            <person name="Guiguen Y."/>
        </authorList>
    </citation>
    <scope>NUCLEOTIDE SEQUENCE [LARGE SCALE GENOMIC DNA]</scope>
    <source>
        <strain evidence="2">Hh-F2</strain>
        <tissue evidence="2">Blood</tissue>
    </source>
</reference>
<feature type="region of interest" description="Disordered" evidence="1">
    <location>
        <begin position="36"/>
        <end position="89"/>
    </location>
</feature>
<feature type="compositionally biased region" description="Polar residues" evidence="1">
    <location>
        <begin position="9"/>
        <end position="22"/>
    </location>
</feature>
<accession>A0ABR0ZU99</accession>
<name>A0ABR0ZU99_HUSHU</name>
<evidence type="ECO:0000256" key="1">
    <source>
        <dbReference type="SAM" id="MobiDB-lite"/>
    </source>
</evidence>
<dbReference type="EMBL" id="JAHFZB010000007">
    <property type="protein sequence ID" value="KAK6488377.1"/>
    <property type="molecule type" value="Genomic_DNA"/>
</dbReference>
<feature type="region of interest" description="Disordered" evidence="1">
    <location>
        <begin position="1"/>
        <end position="22"/>
    </location>
</feature>
<protein>
    <submittedName>
        <fullName evidence="2">Protein adenylyltransferase SelO-1</fullName>
    </submittedName>
</protein>
<dbReference type="GO" id="GO:0016779">
    <property type="term" value="F:nucleotidyltransferase activity"/>
    <property type="evidence" value="ECO:0007669"/>
    <property type="project" value="UniProtKB-KW"/>
</dbReference>
<sequence length="89" mass="9543">MNSDHRDCASTTGNNDSNQHTQQCLELEVNRVLKVLESPYSEQTGLHRPGSVHQAGSSEEESSADSASAPSCLPYDSKPPAWASELAVT</sequence>
<comment type="caution">
    <text evidence="2">The sequence shown here is derived from an EMBL/GenBank/DDBJ whole genome shotgun (WGS) entry which is preliminary data.</text>
</comment>
<keyword evidence="3" id="KW-1185">Reference proteome</keyword>
<proteinExistence type="predicted"/>
<gene>
    <name evidence="2" type="ORF">HHUSO_G9801</name>
</gene>
<keyword evidence="2" id="KW-0808">Transferase</keyword>
<dbReference type="Proteomes" id="UP001369086">
    <property type="component" value="Unassembled WGS sequence"/>
</dbReference>
<evidence type="ECO:0000313" key="3">
    <source>
        <dbReference type="Proteomes" id="UP001369086"/>
    </source>
</evidence>
<evidence type="ECO:0000313" key="2">
    <source>
        <dbReference type="EMBL" id="KAK6488377.1"/>
    </source>
</evidence>
<keyword evidence="2" id="KW-0548">Nucleotidyltransferase</keyword>